<dbReference type="InterPro" id="IPR005123">
    <property type="entry name" value="Oxoglu/Fe-dep_dioxygenase_dom"/>
</dbReference>
<dbReference type="PROSITE" id="PS51471">
    <property type="entry name" value="FE2OG_OXY"/>
    <property type="match status" value="1"/>
</dbReference>
<dbReference type="SUPFAM" id="SSF51197">
    <property type="entry name" value="Clavaminate synthase-like"/>
    <property type="match status" value="1"/>
</dbReference>
<keyword evidence="4" id="KW-0560">Oxidoreductase</keyword>
<proteinExistence type="inferred from homology"/>
<evidence type="ECO:0000313" key="6">
    <source>
        <dbReference type="EMBL" id="KAJ4950325.1"/>
    </source>
</evidence>
<protein>
    <recommendedName>
        <fullName evidence="5">Fe2OG dioxygenase domain-containing protein</fullName>
    </recommendedName>
</protein>
<name>A0A9Q0GMV5_9MAGN</name>
<dbReference type="Proteomes" id="UP001141806">
    <property type="component" value="Unassembled WGS sequence"/>
</dbReference>
<comment type="caution">
    <text evidence="6">The sequence shown here is derived from an EMBL/GenBank/DDBJ whole genome shotgun (WGS) entry which is preliminary data.</text>
</comment>
<keyword evidence="3 4" id="KW-0408">Iron</keyword>
<evidence type="ECO:0000259" key="5">
    <source>
        <dbReference type="PROSITE" id="PS51471"/>
    </source>
</evidence>
<dbReference type="Gene3D" id="2.60.120.330">
    <property type="entry name" value="B-lactam Antibiotic, Isopenicillin N Synthase, Chain"/>
    <property type="match status" value="1"/>
</dbReference>
<reference evidence="6" key="1">
    <citation type="journal article" date="2023" name="Plant J.">
        <title>The genome of the king protea, Protea cynaroides.</title>
        <authorList>
            <person name="Chang J."/>
            <person name="Duong T.A."/>
            <person name="Schoeman C."/>
            <person name="Ma X."/>
            <person name="Roodt D."/>
            <person name="Barker N."/>
            <person name="Li Z."/>
            <person name="Van de Peer Y."/>
            <person name="Mizrachi E."/>
        </authorList>
    </citation>
    <scope>NUCLEOTIDE SEQUENCE</scope>
    <source>
        <tissue evidence="6">Young leaves</tissue>
    </source>
</reference>
<feature type="domain" description="Fe2OG dioxygenase" evidence="5">
    <location>
        <begin position="181"/>
        <end position="290"/>
    </location>
</feature>
<dbReference type="InterPro" id="IPR026992">
    <property type="entry name" value="DIOX_N"/>
</dbReference>
<evidence type="ECO:0000256" key="1">
    <source>
        <dbReference type="ARBA" id="ARBA00008056"/>
    </source>
</evidence>
<dbReference type="Pfam" id="PF14226">
    <property type="entry name" value="DIOX_N"/>
    <property type="match status" value="1"/>
</dbReference>
<dbReference type="InterPro" id="IPR027443">
    <property type="entry name" value="IPNS-like_sf"/>
</dbReference>
<sequence>MEDDRNSKEFSLVPDSYYLSPDMVDMPVIDLAGLNQSPIQRSSIIQQIRNACLQMGFFHIINHGVSRSVMEKALNSASDFFHLPDIEKNKFMSRDVNQPVRYGTSLMDSVDSREQFWRVFLKHYSHPLDKWVGSWPAKPPHYREEMGRYCVELQRVAMEVMGAIRESLGLDPTYLSEKLESGMQVMMVNRYPPCPQPDIAALGIPHSDYCCITILLQSRPGLQIMVSDGDGDGDGENGTWKLVQEVEGALQVHVGDQLEVLSNGLYKSVLHRVTLNSQKTRLSLACFHSLAMDERMECAEELVDEQLRPNGYKGSSFRDFLDFLSANDTAKGKSFIDTLKIQE</sequence>
<dbReference type="GO" id="GO:0016491">
    <property type="term" value="F:oxidoreductase activity"/>
    <property type="evidence" value="ECO:0007669"/>
    <property type="project" value="UniProtKB-KW"/>
</dbReference>
<keyword evidence="7" id="KW-1185">Reference proteome</keyword>
<dbReference type="OrthoDB" id="627829at2759"/>
<gene>
    <name evidence="6" type="ORF">NE237_027157</name>
</gene>
<dbReference type="Pfam" id="PF03171">
    <property type="entry name" value="2OG-FeII_Oxy"/>
    <property type="match status" value="1"/>
</dbReference>
<evidence type="ECO:0000256" key="3">
    <source>
        <dbReference type="ARBA" id="ARBA00023004"/>
    </source>
</evidence>
<evidence type="ECO:0000256" key="4">
    <source>
        <dbReference type="RuleBase" id="RU003682"/>
    </source>
</evidence>
<dbReference type="GO" id="GO:0046872">
    <property type="term" value="F:metal ion binding"/>
    <property type="evidence" value="ECO:0007669"/>
    <property type="project" value="UniProtKB-KW"/>
</dbReference>
<evidence type="ECO:0000256" key="2">
    <source>
        <dbReference type="ARBA" id="ARBA00022723"/>
    </source>
</evidence>
<accession>A0A9Q0GMV5</accession>
<dbReference type="AlphaFoldDB" id="A0A9Q0GMV5"/>
<dbReference type="PANTHER" id="PTHR47991">
    <property type="entry name" value="OXOGLUTARATE/IRON-DEPENDENT DIOXYGENASE"/>
    <property type="match status" value="1"/>
</dbReference>
<dbReference type="InterPro" id="IPR044861">
    <property type="entry name" value="IPNS-like_FE2OG_OXY"/>
</dbReference>
<organism evidence="6 7">
    <name type="scientific">Protea cynaroides</name>
    <dbReference type="NCBI Taxonomy" id="273540"/>
    <lineage>
        <taxon>Eukaryota</taxon>
        <taxon>Viridiplantae</taxon>
        <taxon>Streptophyta</taxon>
        <taxon>Embryophyta</taxon>
        <taxon>Tracheophyta</taxon>
        <taxon>Spermatophyta</taxon>
        <taxon>Magnoliopsida</taxon>
        <taxon>Proteales</taxon>
        <taxon>Proteaceae</taxon>
        <taxon>Protea</taxon>
    </lineage>
</organism>
<keyword evidence="2 4" id="KW-0479">Metal-binding</keyword>
<comment type="similarity">
    <text evidence="1 4">Belongs to the iron/ascorbate-dependent oxidoreductase family.</text>
</comment>
<dbReference type="InterPro" id="IPR050295">
    <property type="entry name" value="Plant_2OG-oxidoreductases"/>
</dbReference>
<dbReference type="EMBL" id="JAMYWD010000012">
    <property type="protein sequence ID" value="KAJ4950325.1"/>
    <property type="molecule type" value="Genomic_DNA"/>
</dbReference>
<evidence type="ECO:0000313" key="7">
    <source>
        <dbReference type="Proteomes" id="UP001141806"/>
    </source>
</evidence>